<reference evidence="1 4" key="2">
    <citation type="submission" date="2017-02" db="EMBL/GenBank/DDBJ databases">
        <authorList>
            <person name="Guo L."/>
        </authorList>
    </citation>
    <scope>NUCLEOTIDE SEQUENCE [LARGE SCALE GENOMIC DNA]</scope>
    <source>
        <strain evidence="1 4">PRS09-11288</strain>
    </source>
</reference>
<dbReference type="AlphaFoldDB" id="A0AAJ0LKJ3"/>
<reference evidence="2 3" key="1">
    <citation type="journal article" date="2016" name="Front. Microbiol.">
        <title>Genomic Resource of Rice Seed Associated Bacteria.</title>
        <authorList>
            <person name="Midha S."/>
            <person name="Bansal K."/>
            <person name="Sharma S."/>
            <person name="Kumar N."/>
            <person name="Patil P.P."/>
            <person name="Chaudhry V."/>
            <person name="Patil P.B."/>
        </authorList>
    </citation>
    <scope>NUCLEOTIDE SEQUENCE [LARGE SCALE GENOMIC DNA]</scope>
    <source>
        <strain evidence="2 3">NS96</strain>
    </source>
</reference>
<dbReference type="Proteomes" id="UP000071644">
    <property type="component" value="Unassembled WGS sequence"/>
</dbReference>
<evidence type="ECO:0000313" key="2">
    <source>
        <dbReference type="EMBL" id="KTT18155.1"/>
    </source>
</evidence>
<dbReference type="RefSeq" id="WP_058638247.1">
    <property type="nucleotide sequence ID" value="NZ_CP019952.1"/>
</dbReference>
<dbReference type="Proteomes" id="UP000191010">
    <property type="component" value="Chromosome"/>
</dbReference>
<evidence type="ECO:0008006" key="5">
    <source>
        <dbReference type="Google" id="ProtNLM"/>
    </source>
</evidence>
<proteinExistence type="predicted"/>
<dbReference type="EMBL" id="CP019952">
    <property type="protein sequence ID" value="AQW68611.1"/>
    <property type="molecule type" value="Genomic_DNA"/>
</dbReference>
<evidence type="ECO:0000313" key="1">
    <source>
        <dbReference type="EMBL" id="AQW68611.1"/>
    </source>
</evidence>
<evidence type="ECO:0000313" key="3">
    <source>
        <dbReference type="Proteomes" id="UP000071644"/>
    </source>
</evidence>
<protein>
    <recommendedName>
        <fullName evidence="5">Autotransporter</fullName>
    </recommendedName>
</protein>
<dbReference type="EMBL" id="LDSN01000021">
    <property type="protein sequence ID" value="KTT18155.1"/>
    <property type="molecule type" value="Genomic_DNA"/>
</dbReference>
<evidence type="ECO:0000313" key="4">
    <source>
        <dbReference type="Proteomes" id="UP000191010"/>
    </source>
</evidence>
<gene>
    <name evidence="1" type="ORF">B2J77_10510</name>
    <name evidence="2" type="ORF">NS96R_08625</name>
</gene>
<organism evidence="2 3">
    <name type="scientific">Pseudomonas parafulva</name>
    <dbReference type="NCBI Taxonomy" id="157782"/>
    <lineage>
        <taxon>Bacteria</taxon>
        <taxon>Pseudomonadati</taxon>
        <taxon>Pseudomonadota</taxon>
        <taxon>Gammaproteobacteria</taxon>
        <taxon>Pseudomonadales</taxon>
        <taxon>Pseudomonadaceae</taxon>
        <taxon>Pseudomonas</taxon>
    </lineage>
</organism>
<accession>A0AAJ0LKJ3</accession>
<dbReference type="Gene3D" id="2.160.20.160">
    <property type="match status" value="1"/>
</dbReference>
<keyword evidence="4" id="KW-1185">Reference proteome</keyword>
<name>A0AAJ0LKJ3_9PSED</name>
<sequence>MGATLPFAQAACTFFAGAGNDTYVCDSGSSPSLVDTEGDNRLVFPANCTGATEGDATFGPGRDSVDMASGTIAGNVNQGGGIDDFVVSGGVIEGNVKQGDGLDAPGQP</sequence>